<feature type="compositionally biased region" description="Basic and acidic residues" evidence="1">
    <location>
        <begin position="137"/>
        <end position="150"/>
    </location>
</feature>
<evidence type="ECO:0000313" key="2">
    <source>
        <dbReference type="EMBL" id="SOZ35602.1"/>
    </source>
</evidence>
<dbReference type="Proteomes" id="UP000256710">
    <property type="component" value="Unassembled WGS sequence"/>
</dbReference>
<feature type="compositionally biased region" description="Low complexity" evidence="1">
    <location>
        <begin position="127"/>
        <end position="136"/>
    </location>
</feature>
<accession>A0ABY1UZY3</accession>
<dbReference type="EMBL" id="OFTC01000011">
    <property type="protein sequence ID" value="SOZ35602.1"/>
    <property type="molecule type" value="Genomic_DNA"/>
</dbReference>
<reference evidence="2 3" key="1">
    <citation type="submission" date="2018-01" db="EMBL/GenBank/DDBJ databases">
        <authorList>
            <person name="Clerissi C."/>
        </authorList>
    </citation>
    <scope>NUCLEOTIDE SEQUENCE [LARGE SCALE GENOMIC DNA]</scope>
    <source>
        <strain evidence="2">Cupriavidus taiwanensis STM 6082</strain>
    </source>
</reference>
<proteinExistence type="predicted"/>
<comment type="caution">
    <text evidence="2">The sequence shown here is derived from an EMBL/GenBank/DDBJ whole genome shotgun (WGS) entry which is preliminary data.</text>
</comment>
<evidence type="ECO:0000256" key="1">
    <source>
        <dbReference type="SAM" id="MobiDB-lite"/>
    </source>
</evidence>
<organism evidence="2 3">
    <name type="scientific">Cupriavidus neocaledonicus</name>
    <dbReference type="NCBI Taxonomy" id="1040979"/>
    <lineage>
        <taxon>Bacteria</taxon>
        <taxon>Pseudomonadati</taxon>
        <taxon>Pseudomonadota</taxon>
        <taxon>Betaproteobacteria</taxon>
        <taxon>Burkholderiales</taxon>
        <taxon>Burkholderiaceae</taxon>
        <taxon>Cupriavidus</taxon>
    </lineage>
</organism>
<feature type="region of interest" description="Disordered" evidence="1">
    <location>
        <begin position="127"/>
        <end position="163"/>
    </location>
</feature>
<protein>
    <recommendedName>
        <fullName evidence="4">XRE family transcriptional regulator</fullName>
    </recommendedName>
</protein>
<evidence type="ECO:0000313" key="3">
    <source>
        <dbReference type="Proteomes" id="UP000256710"/>
    </source>
</evidence>
<keyword evidence="3" id="KW-1185">Reference proteome</keyword>
<gene>
    <name evidence="2" type="ORF">CBM2605_A190105</name>
</gene>
<name>A0ABY1UZY3_9BURK</name>
<dbReference type="RefSeq" id="WP_147310024.1">
    <property type="nucleotide sequence ID" value="NZ_AQUR01000088.1"/>
</dbReference>
<sequence>MTPDRFSGDANDFRERMIWLIQNFAGKPTRYKMLETQFGISARKWQNVCNRAQQPSIEMVAALASIYPFFLSWMVMGKAQTIMQLDPTEPGWFKTLLSSVEGATNAQTDILHRYADRLLEDFGIPTSSSDTSATNAARREKLAEALRESPKASPKVPGPTSKT</sequence>
<evidence type="ECO:0008006" key="4">
    <source>
        <dbReference type="Google" id="ProtNLM"/>
    </source>
</evidence>